<dbReference type="InterPro" id="IPR045864">
    <property type="entry name" value="aa-tRNA-synth_II/BPL/LPL"/>
</dbReference>
<dbReference type="InterPro" id="IPR004143">
    <property type="entry name" value="BPL_LPL_catalytic"/>
</dbReference>
<dbReference type="InterPro" id="IPR008988">
    <property type="entry name" value="Transcriptional_repressor_C"/>
</dbReference>
<sequence length="295" mass="30657">MSLSAVRSPRRRKPLPGRCSDARGRKRRVTGGSIAGVPGWRHLELPSVGSTNAEAMALAATGDPGNLWVTAGEQTAGRGRRGRAWASPPGNLYASALLIDPAPLNRLGTLPLVAAVAVRDAIEACGTPSGTRLAIKWPNDILLNGAKCCGILLESQGLSDGHLAVVIGCGINIVSFPEPGLYRATALNREGISATPSSLFAELAIAFEAALKLWDGGRGVVAIRERWLRHAEGIGGPIAVNLAKGRLEGQFEGIDADGALLLRTSDGTLRQISAGDLFFEISGHGGSGAPGRVQE</sequence>
<dbReference type="PANTHER" id="PTHR12835:SF5">
    <property type="entry name" value="BIOTIN--PROTEIN LIGASE"/>
    <property type="match status" value="1"/>
</dbReference>
<dbReference type="PANTHER" id="PTHR12835">
    <property type="entry name" value="BIOTIN PROTEIN LIGASE"/>
    <property type="match status" value="1"/>
</dbReference>
<keyword evidence="3" id="KW-0067">ATP-binding</keyword>
<proteinExistence type="predicted"/>
<keyword evidence="10" id="KW-1185">Reference proteome</keyword>
<evidence type="ECO:0000256" key="1">
    <source>
        <dbReference type="ARBA" id="ARBA00022598"/>
    </source>
</evidence>
<gene>
    <name evidence="9" type="ORF">HTY61_05560</name>
</gene>
<dbReference type="Pfam" id="PF03099">
    <property type="entry name" value="BPL_LplA_LipB"/>
    <property type="match status" value="1"/>
</dbReference>
<dbReference type="AlphaFoldDB" id="A0A6N1VBN4"/>
<dbReference type="PROSITE" id="PS51733">
    <property type="entry name" value="BPL_LPL_CATALYTIC"/>
    <property type="match status" value="1"/>
</dbReference>
<evidence type="ECO:0000259" key="8">
    <source>
        <dbReference type="PROSITE" id="PS51733"/>
    </source>
</evidence>
<dbReference type="GO" id="GO:0004077">
    <property type="term" value="F:biotin--[biotin carboxyl-carrier protein] ligase activity"/>
    <property type="evidence" value="ECO:0007669"/>
    <property type="project" value="UniProtKB-EC"/>
</dbReference>
<dbReference type="SUPFAM" id="SSF50037">
    <property type="entry name" value="C-terminal domain of transcriptional repressors"/>
    <property type="match status" value="1"/>
</dbReference>
<dbReference type="CDD" id="cd16442">
    <property type="entry name" value="BPL"/>
    <property type="match status" value="1"/>
</dbReference>
<dbReference type="Pfam" id="PF02237">
    <property type="entry name" value="BPL_C"/>
    <property type="match status" value="1"/>
</dbReference>
<dbReference type="NCBIfam" id="TIGR00121">
    <property type="entry name" value="birA_ligase"/>
    <property type="match status" value="1"/>
</dbReference>
<evidence type="ECO:0000256" key="4">
    <source>
        <dbReference type="ARBA" id="ARBA00023267"/>
    </source>
</evidence>
<organism evidence="9 10">
    <name type="scientific">Oricola thermophila</name>
    <dbReference type="NCBI Taxonomy" id="2742145"/>
    <lineage>
        <taxon>Bacteria</taxon>
        <taxon>Pseudomonadati</taxon>
        <taxon>Pseudomonadota</taxon>
        <taxon>Alphaproteobacteria</taxon>
        <taxon>Hyphomicrobiales</taxon>
        <taxon>Ahrensiaceae</taxon>
        <taxon>Oricola</taxon>
    </lineage>
</organism>
<dbReference type="GO" id="GO:0005524">
    <property type="term" value="F:ATP binding"/>
    <property type="evidence" value="ECO:0007669"/>
    <property type="project" value="UniProtKB-KW"/>
</dbReference>
<dbReference type="GO" id="GO:0005737">
    <property type="term" value="C:cytoplasm"/>
    <property type="evidence" value="ECO:0007669"/>
    <property type="project" value="TreeGrafter"/>
</dbReference>
<feature type="region of interest" description="Disordered" evidence="7">
    <location>
        <begin position="1"/>
        <end position="33"/>
    </location>
</feature>
<dbReference type="InterPro" id="IPR003142">
    <property type="entry name" value="BPL_C"/>
</dbReference>
<evidence type="ECO:0000313" key="9">
    <source>
        <dbReference type="EMBL" id="QKV17963.1"/>
    </source>
</evidence>
<dbReference type="Gene3D" id="2.30.30.100">
    <property type="match status" value="1"/>
</dbReference>
<evidence type="ECO:0000256" key="2">
    <source>
        <dbReference type="ARBA" id="ARBA00022741"/>
    </source>
</evidence>
<keyword evidence="2" id="KW-0547">Nucleotide-binding</keyword>
<dbReference type="EMBL" id="CP054836">
    <property type="protein sequence ID" value="QKV17963.1"/>
    <property type="molecule type" value="Genomic_DNA"/>
</dbReference>
<protein>
    <recommendedName>
        <fullName evidence="5">biotin--[biotin carboxyl-carrier protein] ligase</fullName>
        <ecNumber evidence="5">6.3.4.15</ecNumber>
    </recommendedName>
</protein>
<evidence type="ECO:0000313" key="10">
    <source>
        <dbReference type="Proteomes" id="UP000509367"/>
    </source>
</evidence>
<keyword evidence="1 9" id="KW-0436">Ligase</keyword>
<evidence type="ECO:0000256" key="5">
    <source>
        <dbReference type="ARBA" id="ARBA00024227"/>
    </source>
</evidence>
<name>A0A6N1VBN4_9HYPH</name>
<feature type="domain" description="BPL/LPL catalytic" evidence="8">
    <location>
        <begin position="31"/>
        <end position="215"/>
    </location>
</feature>
<reference evidence="9 10" key="1">
    <citation type="submission" date="2020-06" db="EMBL/GenBank/DDBJ databases">
        <title>Oricola thermophila sp. nov. isolated from a tidal sediments.</title>
        <authorList>
            <person name="Kwon K.K."/>
            <person name="Yang S.-H."/>
            <person name="Park M.-J."/>
        </authorList>
    </citation>
    <scope>NUCLEOTIDE SEQUENCE [LARGE SCALE GENOMIC DNA]</scope>
    <source>
        <strain evidence="9 10">MEBiC13590</strain>
    </source>
</reference>
<dbReference type="SUPFAM" id="SSF55681">
    <property type="entry name" value="Class II aaRS and biotin synthetases"/>
    <property type="match status" value="1"/>
</dbReference>
<evidence type="ECO:0000256" key="3">
    <source>
        <dbReference type="ARBA" id="ARBA00022840"/>
    </source>
</evidence>
<comment type="catalytic activity">
    <reaction evidence="6">
        <text>biotin + L-lysyl-[protein] + ATP = N(6)-biotinyl-L-lysyl-[protein] + AMP + diphosphate + H(+)</text>
        <dbReference type="Rhea" id="RHEA:11756"/>
        <dbReference type="Rhea" id="RHEA-COMP:9752"/>
        <dbReference type="Rhea" id="RHEA-COMP:10505"/>
        <dbReference type="ChEBI" id="CHEBI:15378"/>
        <dbReference type="ChEBI" id="CHEBI:29969"/>
        <dbReference type="ChEBI" id="CHEBI:30616"/>
        <dbReference type="ChEBI" id="CHEBI:33019"/>
        <dbReference type="ChEBI" id="CHEBI:57586"/>
        <dbReference type="ChEBI" id="CHEBI:83144"/>
        <dbReference type="ChEBI" id="CHEBI:456215"/>
        <dbReference type="EC" id="6.3.4.15"/>
    </reaction>
</comment>
<accession>A0A6N1VBN4</accession>
<dbReference type="EC" id="6.3.4.15" evidence="5"/>
<dbReference type="InterPro" id="IPR004408">
    <property type="entry name" value="Biotin_CoA_COase_ligase"/>
</dbReference>
<dbReference type="KEGG" id="orm:HTY61_05560"/>
<evidence type="ECO:0000256" key="7">
    <source>
        <dbReference type="SAM" id="MobiDB-lite"/>
    </source>
</evidence>
<evidence type="ECO:0000256" key="6">
    <source>
        <dbReference type="ARBA" id="ARBA00047846"/>
    </source>
</evidence>
<dbReference type="Gene3D" id="3.30.930.10">
    <property type="entry name" value="Bira Bifunctional Protein, Domain 2"/>
    <property type="match status" value="1"/>
</dbReference>
<dbReference type="Proteomes" id="UP000509367">
    <property type="component" value="Chromosome"/>
</dbReference>
<keyword evidence="4" id="KW-0092">Biotin</keyword>